<dbReference type="AlphaFoldDB" id="A0A7K3M6G5"/>
<evidence type="ECO:0000256" key="4">
    <source>
        <dbReference type="ARBA" id="ARBA00022989"/>
    </source>
</evidence>
<feature type="transmembrane region" description="Helical" evidence="7">
    <location>
        <begin position="180"/>
        <end position="201"/>
    </location>
</feature>
<comment type="caution">
    <text evidence="8">The sequence shown here is derived from an EMBL/GenBank/DDBJ whole genome shotgun (WGS) entry which is preliminary data.</text>
</comment>
<evidence type="ECO:0000256" key="3">
    <source>
        <dbReference type="ARBA" id="ARBA00022692"/>
    </source>
</evidence>
<evidence type="ECO:0000256" key="2">
    <source>
        <dbReference type="ARBA" id="ARBA00022475"/>
    </source>
</evidence>
<dbReference type="PANTHER" id="PTHR30213">
    <property type="entry name" value="INNER MEMBRANE PROTEIN YHJD"/>
    <property type="match status" value="1"/>
</dbReference>
<evidence type="ECO:0000313" key="9">
    <source>
        <dbReference type="Proteomes" id="UP000460435"/>
    </source>
</evidence>
<protein>
    <recommendedName>
        <fullName evidence="10">YihY/virulence factor BrkB family protein</fullName>
    </recommendedName>
</protein>
<dbReference type="GO" id="GO:0005886">
    <property type="term" value="C:plasma membrane"/>
    <property type="evidence" value="ECO:0007669"/>
    <property type="project" value="UniProtKB-SubCell"/>
</dbReference>
<name>A0A7K3M6G5_9ACTN</name>
<gene>
    <name evidence="8" type="ORF">F7O44_15540</name>
</gene>
<accession>A0A7K3M6G5</accession>
<dbReference type="RefSeq" id="WP_162451186.1">
    <property type="nucleotide sequence ID" value="NZ_WLZY01000005.1"/>
</dbReference>
<dbReference type="Pfam" id="PF03631">
    <property type="entry name" value="Virul_fac_BrkB"/>
    <property type="match status" value="1"/>
</dbReference>
<dbReference type="InterPro" id="IPR017039">
    <property type="entry name" value="Virul_fac_BrkB"/>
</dbReference>
<dbReference type="PANTHER" id="PTHR30213:SF1">
    <property type="entry name" value="INNER MEMBRANE PROTEIN YHJD"/>
    <property type="match status" value="1"/>
</dbReference>
<sequence>MIARLRALWERLQPTLPVRAWNRYGDLRGDRLAGAASFYGFVSLFPLLLISAAIASRIAGDAGIETVQSLVNENFPGLDLNVGRFYERADTIGAISVPFLIFSGLRWVDAVRAAVRSMWGMDDQPGNFVVRKLLDMASLAGLGLLLAASWATSVVVRRMAEYLIDLLGVENGVSTGFLEVLSWVLSVGVNTLLFAYLLVGLPRITVPFRHQAMTALFGAVAFEILKTFLVEYVVGAGRADAFGTFAIPLVVIAWIYIVTRLLMVLAALTAESAIDHLDEYERTAGSAREEGDDGDSPAPAAAEKRPGVTLSPSARQARSVGVAAGVVLGAAGTGFAVLVRRAARTLGAFSRRDNT</sequence>
<keyword evidence="9" id="KW-1185">Reference proteome</keyword>
<evidence type="ECO:0008006" key="10">
    <source>
        <dbReference type="Google" id="ProtNLM"/>
    </source>
</evidence>
<feature type="transmembrane region" description="Helical" evidence="7">
    <location>
        <begin position="213"/>
        <end position="234"/>
    </location>
</feature>
<proteinExistence type="predicted"/>
<feature type="region of interest" description="Disordered" evidence="6">
    <location>
        <begin position="284"/>
        <end position="313"/>
    </location>
</feature>
<evidence type="ECO:0000256" key="1">
    <source>
        <dbReference type="ARBA" id="ARBA00004651"/>
    </source>
</evidence>
<evidence type="ECO:0000256" key="5">
    <source>
        <dbReference type="ARBA" id="ARBA00023136"/>
    </source>
</evidence>
<feature type="transmembrane region" description="Helical" evidence="7">
    <location>
        <begin position="136"/>
        <end position="160"/>
    </location>
</feature>
<feature type="transmembrane region" description="Helical" evidence="7">
    <location>
        <begin position="32"/>
        <end position="55"/>
    </location>
</feature>
<keyword evidence="4 7" id="KW-1133">Transmembrane helix</keyword>
<reference evidence="8 9" key="1">
    <citation type="submission" date="2019-11" db="EMBL/GenBank/DDBJ databases">
        <authorList>
            <person name="Li X.-J."/>
            <person name="Feng X.-M."/>
        </authorList>
    </citation>
    <scope>NUCLEOTIDE SEQUENCE [LARGE SCALE GENOMIC DNA]</scope>
    <source>
        <strain evidence="8 9">XMNu-373</strain>
    </source>
</reference>
<feature type="transmembrane region" description="Helical" evidence="7">
    <location>
        <begin position="246"/>
        <end position="268"/>
    </location>
</feature>
<keyword evidence="2" id="KW-1003">Cell membrane</keyword>
<keyword evidence="5 7" id="KW-0472">Membrane</keyword>
<dbReference type="EMBL" id="WLZY01000005">
    <property type="protein sequence ID" value="NDL58482.1"/>
    <property type="molecule type" value="Genomic_DNA"/>
</dbReference>
<comment type="subcellular location">
    <subcellularLocation>
        <location evidence="1">Cell membrane</location>
        <topology evidence="1">Multi-pass membrane protein</topology>
    </subcellularLocation>
</comment>
<evidence type="ECO:0000313" key="8">
    <source>
        <dbReference type="EMBL" id="NDL58482.1"/>
    </source>
</evidence>
<feature type="transmembrane region" description="Helical" evidence="7">
    <location>
        <begin position="320"/>
        <end position="339"/>
    </location>
</feature>
<dbReference type="Proteomes" id="UP000460435">
    <property type="component" value="Unassembled WGS sequence"/>
</dbReference>
<evidence type="ECO:0000256" key="7">
    <source>
        <dbReference type="SAM" id="Phobius"/>
    </source>
</evidence>
<organism evidence="8 9">
    <name type="scientific">Phytoactinopolyspora mesophila</name>
    <dbReference type="NCBI Taxonomy" id="2650750"/>
    <lineage>
        <taxon>Bacteria</taxon>
        <taxon>Bacillati</taxon>
        <taxon>Actinomycetota</taxon>
        <taxon>Actinomycetes</taxon>
        <taxon>Jiangellales</taxon>
        <taxon>Jiangellaceae</taxon>
        <taxon>Phytoactinopolyspora</taxon>
    </lineage>
</organism>
<keyword evidence="3 7" id="KW-0812">Transmembrane</keyword>
<evidence type="ECO:0000256" key="6">
    <source>
        <dbReference type="SAM" id="MobiDB-lite"/>
    </source>
</evidence>